<evidence type="ECO:0000313" key="2">
    <source>
        <dbReference type="Proteomes" id="UP000203589"/>
    </source>
</evidence>
<protein>
    <submittedName>
        <fullName evidence="1">Uncharacterized protein</fullName>
    </submittedName>
</protein>
<sequence>MLTGIRIVEFEALMRSMGPQRDIGAVMPVGDPPRHGEDGAVILKELTERGLL</sequence>
<keyword evidence="2" id="KW-1185">Reference proteome</keyword>
<accession>A0A222DYD1</accession>
<dbReference type="RefSeq" id="WP_157733373.1">
    <property type="nucleotide sequence ID" value="NZ_CP022540.1"/>
</dbReference>
<evidence type="ECO:0000313" key="1">
    <source>
        <dbReference type="EMBL" id="ASP18975.1"/>
    </source>
</evidence>
<name>A0A222DYD1_9RHOB</name>
<gene>
    <name evidence="1" type="ORF">ANTHELSMS3_00250</name>
</gene>
<proteinExistence type="predicted"/>
<dbReference type="Proteomes" id="UP000203589">
    <property type="component" value="Chromosome"/>
</dbReference>
<organism evidence="1 2">
    <name type="scientific">Antarctobacter heliothermus</name>
    <dbReference type="NCBI Taxonomy" id="74033"/>
    <lineage>
        <taxon>Bacteria</taxon>
        <taxon>Pseudomonadati</taxon>
        <taxon>Pseudomonadota</taxon>
        <taxon>Alphaproteobacteria</taxon>
        <taxon>Rhodobacterales</taxon>
        <taxon>Roseobacteraceae</taxon>
        <taxon>Antarctobacter</taxon>
    </lineage>
</organism>
<dbReference type="KEGG" id="aht:ANTHELSMS3_00250"/>
<dbReference type="AlphaFoldDB" id="A0A222DYD1"/>
<dbReference type="EMBL" id="CP022540">
    <property type="protein sequence ID" value="ASP18975.1"/>
    <property type="molecule type" value="Genomic_DNA"/>
</dbReference>
<reference evidence="1 2" key="1">
    <citation type="submission" date="2017-07" db="EMBL/GenBank/DDBJ databases">
        <title>Genome Sequence of Antarctobacter heliothermus Strain SMS3 Isolated from a culture of the Diatom Skeletonema marinoi.</title>
        <authorList>
            <person name="Topel M."/>
            <person name="Pinder M.I.M."/>
            <person name="Johansson O.N."/>
            <person name="Kourtchenko O."/>
            <person name="Godhe A."/>
            <person name="Clarke A.K."/>
        </authorList>
    </citation>
    <scope>NUCLEOTIDE SEQUENCE [LARGE SCALE GENOMIC DNA]</scope>
    <source>
        <strain evidence="1 2">SMS3</strain>
    </source>
</reference>